<dbReference type="OrthoDB" id="3178005at2"/>
<dbReference type="EMBL" id="QICD01000005">
    <property type="protein sequence ID" value="RNL46891.1"/>
    <property type="molecule type" value="Genomic_DNA"/>
</dbReference>
<keyword evidence="1" id="KW-1133">Transmembrane helix</keyword>
<feature type="transmembrane region" description="Helical" evidence="1">
    <location>
        <begin position="192"/>
        <end position="212"/>
    </location>
</feature>
<keyword evidence="1" id="KW-0812">Transmembrane</keyword>
<evidence type="ECO:0000313" key="3">
    <source>
        <dbReference type="Proteomes" id="UP000278632"/>
    </source>
</evidence>
<accession>A0A3N0BGB0</accession>
<evidence type="ECO:0000313" key="2">
    <source>
        <dbReference type="EMBL" id="RNL46891.1"/>
    </source>
</evidence>
<keyword evidence="1" id="KW-0472">Membrane</keyword>
<feature type="transmembrane region" description="Helical" evidence="1">
    <location>
        <begin position="157"/>
        <end position="180"/>
    </location>
</feature>
<dbReference type="AlphaFoldDB" id="A0A3N0BGB0"/>
<sequence>MRYASAPFLNVAHDPLSSGEVKRLAKRRSFAALAAFFAAWCLTLALALLPSPAYAENVGADQDSGASPRIEGSFDAQSYASGERARVTFKAENSTHATWSDVRLEASLPGNVRLADASASLAASKQSVAPGESIDLSFDVVFRSMTGTRLVSTGDNAAASLALAACVAAFAVLACATFSCKGGRRSRARGGMSILIVVALAAGLAPQVPGIAHADEASSLQVSGSAVCASPQTTIPATLTVGSAAVPASAKIATVQVADGEAVPAGARFAQVDVVSDAPFAEALSVSALSLSGAFEGSSVSAVTLTGPNSATVRIDGDPGSPGTDGVISFSREAFADASSVSAAYVSVESPRVTLDVASASYKREVFGIPLFVENGKLDSGAAKDMIRFDDDRIRVEGFSADAADAHKGLLEISVQAGSPEEQFEVLTAALDAFEPAAFRMDPRLLVGEPDLARAYAPADDRLVGAADAVDAVPYGTVDVTGVAIGDVGPAEVAATVQLGAVGGSLALSDASQILLPEGLGLSVESKLGSDWFSLKMSIDAETAQGWLNGYRELLSPQVEGQPAEADPAAPIDPAAAPDLAAPVDPAVEAEARQLFMDDVESVLASLQFELAEGVVLNKLGIAQGPHTVSCVPVAAEGEVGSAAGDAKTAFETLEAIANAIGSFCQQDKASIGNGIASLLGMIANLIDGNPGPSLQDIYDELQLMKGQLTRLETSVDTLAVKLNAVDKRAGYLSKWHVVKGHLDSLKSYEDLYSRLMDKLEKSDAGATYDDLSAANKKTLKSFANAVDKKDRLMSTTVVAETLALGSMLEGLGSDAVGEYNSWIETYYNWDPETFVSKSEYMESLFTAYVYGYGVSMAYLNTMDAIDDDDFFGPGEGSIYQDSIKQLKSQADTVVKKLYGTVAYDTFNKKTYLREKSAYRLATEPRSDGRIRCLLNDTAYGTDLLMKTIYQGAPSNFSDSVEKDDIHLYKHSGSITLAQWQQMWKNLPQARGARNFEKVQSVYDELRALGFDDGTRLIRGDYQYGEFGEWHSAETTWYWSQYKPYLVAVSDAAYNKVYDQAGAEHNRTTTLDAFNLMTGRVETHQASWHHEVYLVFPVWWGYRHHLYPIVAVP</sequence>
<reference evidence="3" key="1">
    <citation type="submission" date="2018-05" db="EMBL/GenBank/DDBJ databases">
        <title>Genome Sequencing of selected type strains of the family Eggerthellaceae.</title>
        <authorList>
            <person name="Danylec N."/>
            <person name="Stoll D.A."/>
            <person name="Doetsch A."/>
            <person name="Huch M."/>
        </authorList>
    </citation>
    <scope>NUCLEOTIDE SEQUENCE [LARGE SCALE GENOMIC DNA]</scope>
    <source>
        <strain evidence="3">DSM 16106</strain>
    </source>
</reference>
<evidence type="ECO:0000256" key="1">
    <source>
        <dbReference type="SAM" id="Phobius"/>
    </source>
</evidence>
<keyword evidence="3" id="KW-1185">Reference proteome</keyword>
<gene>
    <name evidence="2" type="ORF">DMP08_04205</name>
</gene>
<name>A0A3N0BGB0_9ACTN</name>
<organism evidence="2 3">
    <name type="scientific">Paraeggerthella hongkongensis</name>
    <dbReference type="NCBI Taxonomy" id="230658"/>
    <lineage>
        <taxon>Bacteria</taxon>
        <taxon>Bacillati</taxon>
        <taxon>Actinomycetota</taxon>
        <taxon>Coriobacteriia</taxon>
        <taxon>Eggerthellales</taxon>
        <taxon>Eggerthellaceae</taxon>
        <taxon>Paraeggerthella</taxon>
    </lineage>
</organism>
<comment type="caution">
    <text evidence="2">The sequence shown here is derived from an EMBL/GenBank/DDBJ whole genome shotgun (WGS) entry which is preliminary data.</text>
</comment>
<proteinExistence type="predicted"/>
<protein>
    <submittedName>
        <fullName evidence="2">Uncharacterized protein</fullName>
    </submittedName>
</protein>
<dbReference type="Proteomes" id="UP000278632">
    <property type="component" value="Unassembled WGS sequence"/>
</dbReference>
<dbReference type="RefSeq" id="WP_123191720.1">
    <property type="nucleotide sequence ID" value="NZ_QICD01000005.1"/>
</dbReference>